<feature type="region of interest" description="Disordered" evidence="1">
    <location>
        <begin position="21"/>
        <end position="88"/>
    </location>
</feature>
<protein>
    <submittedName>
        <fullName evidence="2">Uncharacterized protein</fullName>
    </submittedName>
</protein>
<reference evidence="2 3" key="1">
    <citation type="submission" date="2014-06" db="EMBL/GenBank/DDBJ databases">
        <title>Evolutionary Origins and Diversification of the Mycorrhizal Mutualists.</title>
        <authorList>
            <consortium name="DOE Joint Genome Institute"/>
            <consortium name="Mycorrhizal Genomics Consortium"/>
            <person name="Kohler A."/>
            <person name="Kuo A."/>
            <person name="Nagy L.G."/>
            <person name="Floudas D."/>
            <person name="Copeland A."/>
            <person name="Barry K.W."/>
            <person name="Cichocki N."/>
            <person name="Veneault-Fourrey C."/>
            <person name="LaButti K."/>
            <person name="Lindquist E.A."/>
            <person name="Lipzen A."/>
            <person name="Lundell T."/>
            <person name="Morin E."/>
            <person name="Murat C."/>
            <person name="Riley R."/>
            <person name="Ohm R."/>
            <person name="Sun H."/>
            <person name="Tunlid A."/>
            <person name="Henrissat B."/>
            <person name="Grigoriev I.V."/>
            <person name="Hibbett D.S."/>
            <person name="Martin F."/>
        </authorList>
    </citation>
    <scope>NUCLEOTIDE SEQUENCE [LARGE SCALE GENOMIC DNA]</scope>
    <source>
        <strain evidence="2 3">SS14</strain>
    </source>
</reference>
<name>A0A0C9VVD0_SPHS4</name>
<feature type="region of interest" description="Disordered" evidence="1">
    <location>
        <begin position="186"/>
        <end position="221"/>
    </location>
</feature>
<gene>
    <name evidence="2" type="ORF">M422DRAFT_48188</name>
</gene>
<dbReference type="HOGENOM" id="CLU_1166475_0_0_1"/>
<sequence>MANPHFSCIMLDGEGWQNATDLEHTEGDTLKAMSGQSAGTETHGPETSPGSEKLQGALHSPIAGVVPLPTRSPEAPTGPTGPAEGPAVSLIFPVSPVEPSKSLASQSDDSSVAPPAEEVILALRRPKKPPSVVAASTKPPSTKLMLMKPPSVKVTSTKLPSVVVAPPEPIAESNTPSQATVIPAKARRGWKPAMGKAKAPKVQRVTRASGKVDPHPTIMEE</sequence>
<evidence type="ECO:0000313" key="3">
    <source>
        <dbReference type="Proteomes" id="UP000054279"/>
    </source>
</evidence>
<proteinExistence type="predicted"/>
<feature type="compositionally biased region" description="Low complexity" evidence="1">
    <location>
        <begin position="73"/>
        <end position="87"/>
    </location>
</feature>
<evidence type="ECO:0000256" key="1">
    <source>
        <dbReference type="SAM" id="MobiDB-lite"/>
    </source>
</evidence>
<dbReference type="Proteomes" id="UP000054279">
    <property type="component" value="Unassembled WGS sequence"/>
</dbReference>
<feature type="region of interest" description="Disordered" evidence="1">
    <location>
        <begin position="127"/>
        <end position="146"/>
    </location>
</feature>
<keyword evidence="3" id="KW-1185">Reference proteome</keyword>
<dbReference type="AlphaFoldDB" id="A0A0C9VVD0"/>
<dbReference type="EMBL" id="KN837129">
    <property type="protein sequence ID" value="KIJ42575.1"/>
    <property type="molecule type" value="Genomic_DNA"/>
</dbReference>
<evidence type="ECO:0000313" key="2">
    <source>
        <dbReference type="EMBL" id="KIJ42575.1"/>
    </source>
</evidence>
<accession>A0A0C9VVD0</accession>
<organism evidence="2 3">
    <name type="scientific">Sphaerobolus stellatus (strain SS14)</name>
    <dbReference type="NCBI Taxonomy" id="990650"/>
    <lineage>
        <taxon>Eukaryota</taxon>
        <taxon>Fungi</taxon>
        <taxon>Dikarya</taxon>
        <taxon>Basidiomycota</taxon>
        <taxon>Agaricomycotina</taxon>
        <taxon>Agaricomycetes</taxon>
        <taxon>Phallomycetidae</taxon>
        <taxon>Geastrales</taxon>
        <taxon>Sphaerobolaceae</taxon>
        <taxon>Sphaerobolus</taxon>
    </lineage>
</organism>